<dbReference type="Proteomes" id="UP000695562">
    <property type="component" value="Unassembled WGS sequence"/>
</dbReference>
<dbReference type="Pfam" id="PF00071">
    <property type="entry name" value="Ras"/>
    <property type="match status" value="1"/>
</dbReference>
<keyword evidence="2" id="KW-0547">Nucleotide-binding</keyword>
<evidence type="ECO:0000256" key="2">
    <source>
        <dbReference type="ARBA" id="ARBA00022741"/>
    </source>
</evidence>
<proteinExistence type="inferred from homology"/>
<dbReference type="SMART" id="SM00175">
    <property type="entry name" value="RAB"/>
    <property type="match status" value="1"/>
</dbReference>
<accession>A0A8J4PZ64</accession>
<dbReference type="Gene3D" id="3.40.50.300">
    <property type="entry name" value="P-loop containing nucleotide triphosphate hydrolases"/>
    <property type="match status" value="1"/>
</dbReference>
<dbReference type="InterPro" id="IPR050305">
    <property type="entry name" value="Small_GTPase_Rab"/>
</dbReference>
<dbReference type="InterPro" id="IPR001806">
    <property type="entry name" value="Small_GTPase"/>
</dbReference>
<keyword evidence="3" id="KW-0342">GTP-binding</keyword>
<gene>
    <name evidence="4" type="ORF">CYY_003011</name>
</gene>
<dbReference type="GO" id="GO:0003924">
    <property type="term" value="F:GTPase activity"/>
    <property type="evidence" value="ECO:0007669"/>
    <property type="project" value="InterPro"/>
</dbReference>
<dbReference type="FunFam" id="3.40.50.300:FF:001447">
    <property type="entry name" value="Ras-related protein Rab-1B"/>
    <property type="match status" value="1"/>
</dbReference>
<organism evidence="4 5">
    <name type="scientific">Polysphondylium violaceum</name>
    <dbReference type="NCBI Taxonomy" id="133409"/>
    <lineage>
        <taxon>Eukaryota</taxon>
        <taxon>Amoebozoa</taxon>
        <taxon>Evosea</taxon>
        <taxon>Eumycetozoa</taxon>
        <taxon>Dictyostelia</taxon>
        <taxon>Dictyosteliales</taxon>
        <taxon>Dictyosteliaceae</taxon>
        <taxon>Polysphondylium</taxon>
    </lineage>
</organism>
<sequence>MANNNNLDNLNTNTQEEKVVVSLKCLLLGASGSGKSKALLRYAKSTSIDQSIGTSTGEIFKIKGVEYFDAKYRLCLHIWDKQRGILERFGTVPVNYYKNASAIFIFFDVTDRASFNFIKEELKGIPHTKEFVYELFIVGNKIDLENKRVISREEAIQFAQDNAAQYYEISAKENINVHQMFDQVGKSLFYKKINDPNFTIPKEPVPCRHLCTIQ</sequence>
<name>A0A8J4PZ64_9MYCE</name>
<evidence type="ECO:0008006" key="6">
    <source>
        <dbReference type="Google" id="ProtNLM"/>
    </source>
</evidence>
<evidence type="ECO:0000256" key="1">
    <source>
        <dbReference type="ARBA" id="ARBA00006270"/>
    </source>
</evidence>
<dbReference type="EMBL" id="AJWJ01000089">
    <property type="protein sequence ID" value="KAF2075697.1"/>
    <property type="molecule type" value="Genomic_DNA"/>
</dbReference>
<dbReference type="PANTHER" id="PTHR47980">
    <property type="entry name" value="LD44762P"/>
    <property type="match status" value="1"/>
</dbReference>
<dbReference type="SMART" id="SM00174">
    <property type="entry name" value="RHO"/>
    <property type="match status" value="1"/>
</dbReference>
<dbReference type="AlphaFoldDB" id="A0A8J4PZ64"/>
<comment type="similarity">
    <text evidence="1">Belongs to the small GTPase superfamily. Rab family.</text>
</comment>
<comment type="caution">
    <text evidence="4">The sequence shown here is derived from an EMBL/GenBank/DDBJ whole genome shotgun (WGS) entry which is preliminary data.</text>
</comment>
<evidence type="ECO:0000256" key="3">
    <source>
        <dbReference type="ARBA" id="ARBA00023134"/>
    </source>
</evidence>
<evidence type="ECO:0000313" key="5">
    <source>
        <dbReference type="Proteomes" id="UP000695562"/>
    </source>
</evidence>
<keyword evidence="5" id="KW-1185">Reference proteome</keyword>
<dbReference type="CDD" id="cd00154">
    <property type="entry name" value="Rab"/>
    <property type="match status" value="1"/>
</dbReference>
<dbReference type="SMART" id="SM00173">
    <property type="entry name" value="RAS"/>
    <property type="match status" value="1"/>
</dbReference>
<dbReference type="PROSITE" id="PS51421">
    <property type="entry name" value="RAS"/>
    <property type="match status" value="1"/>
</dbReference>
<dbReference type="InterPro" id="IPR027417">
    <property type="entry name" value="P-loop_NTPase"/>
</dbReference>
<dbReference type="SUPFAM" id="SSF52540">
    <property type="entry name" value="P-loop containing nucleoside triphosphate hydrolases"/>
    <property type="match status" value="1"/>
</dbReference>
<dbReference type="GO" id="GO:0005525">
    <property type="term" value="F:GTP binding"/>
    <property type="evidence" value="ECO:0007669"/>
    <property type="project" value="UniProtKB-KW"/>
</dbReference>
<dbReference type="PROSITE" id="PS51419">
    <property type="entry name" value="RAB"/>
    <property type="match status" value="1"/>
</dbReference>
<protein>
    <recommendedName>
        <fullName evidence="6">Rab GTPase</fullName>
    </recommendedName>
</protein>
<evidence type="ECO:0000313" key="4">
    <source>
        <dbReference type="EMBL" id="KAF2075697.1"/>
    </source>
</evidence>
<dbReference type="PRINTS" id="PR00449">
    <property type="entry name" value="RASTRNSFRMNG"/>
</dbReference>
<reference evidence="4" key="1">
    <citation type="submission" date="2020-01" db="EMBL/GenBank/DDBJ databases">
        <title>Development of genomics and gene disruption for Polysphondylium violaceum indicates a role for the polyketide synthase stlB in stalk morphogenesis.</title>
        <authorList>
            <person name="Narita B."/>
            <person name="Kawabe Y."/>
            <person name="Kin K."/>
            <person name="Saito T."/>
            <person name="Gibbs R."/>
            <person name="Kuspa A."/>
            <person name="Muzny D."/>
            <person name="Queller D."/>
            <person name="Richards S."/>
            <person name="Strassman J."/>
            <person name="Sucgang R."/>
            <person name="Worley K."/>
            <person name="Schaap P."/>
        </authorList>
    </citation>
    <scope>NUCLEOTIDE SEQUENCE</scope>
    <source>
        <strain evidence="4">QSvi11</strain>
    </source>
</reference>